<accession>A0AAV5KKI3</accession>
<dbReference type="AlphaFoldDB" id="A0AAV5KKI3"/>
<name>A0AAV5KKI3_9ROSI</name>
<gene>
    <name evidence="1" type="ORF">SLEP1_g34614</name>
</gene>
<keyword evidence="2" id="KW-1185">Reference proteome</keyword>
<reference evidence="1 2" key="1">
    <citation type="journal article" date="2021" name="Commun. Biol.">
        <title>The genome of Shorea leprosula (Dipterocarpaceae) highlights the ecological relevance of drought in aseasonal tropical rainforests.</title>
        <authorList>
            <person name="Ng K.K.S."/>
            <person name="Kobayashi M.J."/>
            <person name="Fawcett J.A."/>
            <person name="Hatakeyama M."/>
            <person name="Paape T."/>
            <person name="Ng C.H."/>
            <person name="Ang C.C."/>
            <person name="Tnah L.H."/>
            <person name="Lee C.T."/>
            <person name="Nishiyama T."/>
            <person name="Sese J."/>
            <person name="O'Brien M.J."/>
            <person name="Copetti D."/>
            <person name="Mohd Noor M.I."/>
            <person name="Ong R.C."/>
            <person name="Putra M."/>
            <person name="Sireger I.Z."/>
            <person name="Indrioko S."/>
            <person name="Kosugi Y."/>
            <person name="Izuno A."/>
            <person name="Isagi Y."/>
            <person name="Lee S.L."/>
            <person name="Shimizu K.K."/>
        </authorList>
    </citation>
    <scope>NUCLEOTIDE SEQUENCE [LARGE SCALE GENOMIC DNA]</scope>
    <source>
        <strain evidence="1">214</strain>
    </source>
</reference>
<proteinExistence type="predicted"/>
<dbReference type="Proteomes" id="UP001054252">
    <property type="component" value="Unassembled WGS sequence"/>
</dbReference>
<comment type="caution">
    <text evidence="1">The sequence shown here is derived from an EMBL/GenBank/DDBJ whole genome shotgun (WGS) entry which is preliminary data.</text>
</comment>
<evidence type="ECO:0000313" key="2">
    <source>
        <dbReference type="Proteomes" id="UP001054252"/>
    </source>
</evidence>
<dbReference type="EMBL" id="BPVZ01000068">
    <property type="protein sequence ID" value="GKV25128.1"/>
    <property type="molecule type" value="Genomic_DNA"/>
</dbReference>
<sequence length="69" mass="7906">MLYYFMSIVNRETGIAGLSGRSSVPFKQGIDFESCEWRNKRWRTSPLWGPTRFDSGLVGIQSGYRILEG</sequence>
<protein>
    <submittedName>
        <fullName evidence="1">Uncharacterized protein</fullName>
    </submittedName>
</protein>
<organism evidence="1 2">
    <name type="scientific">Rubroshorea leprosula</name>
    <dbReference type="NCBI Taxonomy" id="152421"/>
    <lineage>
        <taxon>Eukaryota</taxon>
        <taxon>Viridiplantae</taxon>
        <taxon>Streptophyta</taxon>
        <taxon>Embryophyta</taxon>
        <taxon>Tracheophyta</taxon>
        <taxon>Spermatophyta</taxon>
        <taxon>Magnoliopsida</taxon>
        <taxon>eudicotyledons</taxon>
        <taxon>Gunneridae</taxon>
        <taxon>Pentapetalae</taxon>
        <taxon>rosids</taxon>
        <taxon>malvids</taxon>
        <taxon>Malvales</taxon>
        <taxon>Dipterocarpaceae</taxon>
        <taxon>Rubroshorea</taxon>
    </lineage>
</organism>
<evidence type="ECO:0000313" key="1">
    <source>
        <dbReference type="EMBL" id="GKV25128.1"/>
    </source>
</evidence>